<dbReference type="AlphaFoldDB" id="E2Z9C2"/>
<sequence length="273" mass="30189">MRRSESFLVFRIQGGMVVEDKRWLRLLQPGITAIVGAGGKTTVLERLVAYGHGANLPVAVSTTAEADGERLAEIEDLDIICTNDREEGEAFCIEKINAHRVPAWFSSVSEEGIYKGIDADTLEWLRVRHPAWYLIVEADGAHHKWLKAPLPEEAPIPQDCDTLIGVVNLQMLGSSITDERVAGAEQAALIMNRPTGAIVTPALLAKLLTHPRGLFRTSASRRVLFCSGYNAVQHRMTEALLDDLEDLDLQVIVLADGYKDTCTIRQYISQDSR</sequence>
<dbReference type="Proteomes" id="UP000003195">
    <property type="component" value="Unassembled WGS sequence"/>
</dbReference>
<dbReference type="EMBL" id="AECS01000001">
    <property type="protein sequence ID" value="EFQ05101.1"/>
    <property type="molecule type" value="Genomic_DNA"/>
</dbReference>
<evidence type="ECO:0000313" key="1">
    <source>
        <dbReference type="EMBL" id="EFQ05101.1"/>
    </source>
</evidence>
<organism evidence="1 2">
    <name type="scientific">Megasphaera micronuciformis F0359</name>
    <dbReference type="NCBI Taxonomy" id="706434"/>
    <lineage>
        <taxon>Bacteria</taxon>
        <taxon>Bacillati</taxon>
        <taxon>Bacillota</taxon>
        <taxon>Negativicutes</taxon>
        <taxon>Veillonellales</taxon>
        <taxon>Veillonellaceae</taxon>
        <taxon>Megasphaera</taxon>
    </lineage>
</organism>
<dbReference type="eggNOG" id="COG1192">
    <property type="taxonomic scope" value="Bacteria"/>
</dbReference>
<dbReference type="Pfam" id="PF19842">
    <property type="entry name" value="YqeC"/>
    <property type="match status" value="1"/>
</dbReference>
<gene>
    <name evidence="1" type="primary">yqeC</name>
    <name evidence="1" type="ORF">HMPREF9429_00020</name>
</gene>
<proteinExistence type="predicted"/>
<dbReference type="NCBIfam" id="TIGR03172">
    <property type="entry name" value="selenium cofactor biosynthesis protein YqeC"/>
    <property type="match status" value="1"/>
</dbReference>
<keyword evidence="2" id="KW-1185">Reference proteome</keyword>
<accession>E2Z9C2</accession>
<name>E2Z9C2_9FIRM</name>
<dbReference type="HOGENOM" id="CLU_1072159_0_0_9"/>
<dbReference type="STRING" id="706434.HMPREF9429_00020"/>
<reference evidence="1 2" key="1">
    <citation type="submission" date="2010-08" db="EMBL/GenBank/DDBJ databases">
        <authorList>
            <person name="Weinstock G."/>
            <person name="Sodergren E."/>
            <person name="Clifton S."/>
            <person name="Fulton L."/>
            <person name="Fulton B."/>
            <person name="Courtney L."/>
            <person name="Fronick C."/>
            <person name="Harrison M."/>
            <person name="Strong C."/>
            <person name="Farmer C."/>
            <person name="Delahaunty K."/>
            <person name="Markovic C."/>
            <person name="Hall O."/>
            <person name="Minx P."/>
            <person name="Tomlinson C."/>
            <person name="Mitreva M."/>
            <person name="Hou S."/>
            <person name="Chen J."/>
            <person name="Wollam A."/>
            <person name="Pepin K.H."/>
            <person name="Johnson M."/>
            <person name="Bhonagiri V."/>
            <person name="Zhang X."/>
            <person name="Suruliraj S."/>
            <person name="Warren W."/>
            <person name="Chinwalla A."/>
            <person name="Mardis E.R."/>
            <person name="Wilson R.K."/>
        </authorList>
    </citation>
    <scope>NUCLEOTIDE SEQUENCE [LARGE SCALE GENOMIC DNA]</scope>
    <source>
        <strain evidence="1 2">F0359</strain>
    </source>
</reference>
<evidence type="ECO:0000313" key="2">
    <source>
        <dbReference type="Proteomes" id="UP000003195"/>
    </source>
</evidence>
<dbReference type="InterPro" id="IPR017587">
    <property type="entry name" value="YqeC"/>
</dbReference>
<comment type="caution">
    <text evidence="1">The sequence shown here is derived from an EMBL/GenBank/DDBJ whole genome shotgun (WGS) entry which is preliminary data.</text>
</comment>
<protein>
    <submittedName>
        <fullName evidence="1">Putative selenium-dependent hydroxylase accessory protein YqeC</fullName>
    </submittedName>
</protein>